<dbReference type="GO" id="GO:0006508">
    <property type="term" value="P:proteolysis"/>
    <property type="evidence" value="ECO:0007669"/>
    <property type="project" value="UniProtKB-KW"/>
</dbReference>
<dbReference type="InterPro" id="IPR009003">
    <property type="entry name" value="Peptidase_S1_PA"/>
</dbReference>
<evidence type="ECO:0000313" key="2">
    <source>
        <dbReference type="Proteomes" id="UP000585474"/>
    </source>
</evidence>
<reference evidence="1 2" key="1">
    <citation type="submission" date="2019-07" db="EMBL/GenBank/DDBJ databases">
        <title>De Novo Assembly of kiwifruit Actinidia rufa.</title>
        <authorList>
            <person name="Sugita-Konishi S."/>
            <person name="Sato K."/>
            <person name="Mori E."/>
            <person name="Abe Y."/>
            <person name="Kisaki G."/>
            <person name="Hamano K."/>
            <person name="Suezawa K."/>
            <person name="Otani M."/>
            <person name="Fukuda T."/>
            <person name="Manabe T."/>
            <person name="Gomi K."/>
            <person name="Tabuchi M."/>
            <person name="Akimitsu K."/>
            <person name="Kataoka I."/>
        </authorList>
    </citation>
    <scope>NUCLEOTIDE SEQUENCE [LARGE SCALE GENOMIC DNA]</scope>
    <source>
        <strain evidence="2">cv. Fuchu</strain>
    </source>
</reference>
<dbReference type="PANTHER" id="PTHR46366">
    <property type="entry name" value="PRO-APOPTOTIC SERINE PROTEASE NMA111"/>
    <property type="match status" value="1"/>
</dbReference>
<dbReference type="AlphaFoldDB" id="A0A7J0EJT8"/>
<dbReference type="GO" id="GO:0008233">
    <property type="term" value="F:peptidase activity"/>
    <property type="evidence" value="ECO:0007669"/>
    <property type="project" value="UniProtKB-KW"/>
</dbReference>
<name>A0A7J0EJT8_9ERIC</name>
<protein>
    <submittedName>
        <fullName evidence="1">DegP protease 7</fullName>
    </submittedName>
</protein>
<dbReference type="Proteomes" id="UP000585474">
    <property type="component" value="Unassembled WGS sequence"/>
</dbReference>
<organism evidence="1 2">
    <name type="scientific">Actinidia rufa</name>
    <dbReference type="NCBI Taxonomy" id="165716"/>
    <lineage>
        <taxon>Eukaryota</taxon>
        <taxon>Viridiplantae</taxon>
        <taxon>Streptophyta</taxon>
        <taxon>Embryophyta</taxon>
        <taxon>Tracheophyta</taxon>
        <taxon>Spermatophyta</taxon>
        <taxon>Magnoliopsida</taxon>
        <taxon>eudicotyledons</taxon>
        <taxon>Gunneridae</taxon>
        <taxon>Pentapetalae</taxon>
        <taxon>asterids</taxon>
        <taxon>Ericales</taxon>
        <taxon>Actinidiaceae</taxon>
        <taxon>Actinidia</taxon>
    </lineage>
</organism>
<comment type="caution">
    <text evidence="1">The sequence shown here is derived from an EMBL/GenBank/DDBJ whole genome shotgun (WGS) entry which is preliminary data.</text>
</comment>
<evidence type="ECO:0000313" key="1">
    <source>
        <dbReference type="EMBL" id="GFY86731.1"/>
    </source>
</evidence>
<dbReference type="OrthoDB" id="1667202at2759"/>
<proteinExistence type="predicted"/>
<dbReference type="Gene3D" id="2.40.10.120">
    <property type="match status" value="1"/>
</dbReference>
<accession>A0A7J0EJT8</accession>
<dbReference type="Pfam" id="PF13365">
    <property type="entry name" value="Trypsin_2"/>
    <property type="match status" value="1"/>
</dbReference>
<keyword evidence="1" id="KW-0645">Protease</keyword>
<sequence length="196" mass="21772">MGDPLERLGPEESTVKEDLCAEIDPPFRDGVATAENWRNALDKVVPAVVVLRTMACRAFDTKSAGVGYATGFVVDKRRGIILTNRHVVRPGPVVAEAMFLNREEIVVYPIYRDPVHDFGFFRYDPGAVQFMSYEEIPLAPEAACVGLEIRVVGNDSGEKVSILAGTLARLDREAPHYKMDGYNDFNTFYIQVSIVT</sequence>
<dbReference type="PANTHER" id="PTHR46366:SF1">
    <property type="entry name" value="PDZ DOMAIN-CONTAINING PROTEIN C1685.05"/>
    <property type="match status" value="1"/>
</dbReference>
<keyword evidence="1" id="KW-0378">Hydrolase</keyword>
<gene>
    <name evidence="1" type="ORF">Acr_05g0003700</name>
</gene>
<keyword evidence="2" id="KW-1185">Reference proteome</keyword>
<dbReference type="EMBL" id="BJWL01000005">
    <property type="protein sequence ID" value="GFY86731.1"/>
    <property type="molecule type" value="Genomic_DNA"/>
</dbReference>
<dbReference type="SUPFAM" id="SSF50494">
    <property type="entry name" value="Trypsin-like serine proteases"/>
    <property type="match status" value="1"/>
</dbReference>